<keyword evidence="1" id="KW-0328">Glycosyltransferase</keyword>
<dbReference type="Pfam" id="PF13579">
    <property type="entry name" value="Glyco_trans_4_4"/>
    <property type="match status" value="1"/>
</dbReference>
<evidence type="ECO:0000256" key="2">
    <source>
        <dbReference type="ARBA" id="ARBA00022679"/>
    </source>
</evidence>
<protein>
    <submittedName>
        <fullName evidence="5">Glycosyltransferase family 1 protein</fullName>
    </submittedName>
</protein>
<keyword evidence="6" id="KW-1185">Reference proteome</keyword>
<dbReference type="PANTHER" id="PTHR46401:SF2">
    <property type="entry name" value="GLYCOSYLTRANSFERASE WBBK-RELATED"/>
    <property type="match status" value="1"/>
</dbReference>
<evidence type="ECO:0000259" key="4">
    <source>
        <dbReference type="Pfam" id="PF13579"/>
    </source>
</evidence>
<dbReference type="Gene3D" id="3.40.50.2000">
    <property type="entry name" value="Glycogen Phosphorylase B"/>
    <property type="match status" value="2"/>
</dbReference>
<organism evidence="5 6">
    <name type="scientific">Saccharopolyspora oryzae</name>
    <dbReference type="NCBI Taxonomy" id="2997343"/>
    <lineage>
        <taxon>Bacteria</taxon>
        <taxon>Bacillati</taxon>
        <taxon>Actinomycetota</taxon>
        <taxon>Actinomycetes</taxon>
        <taxon>Pseudonocardiales</taxon>
        <taxon>Pseudonocardiaceae</taxon>
        <taxon>Saccharopolyspora</taxon>
    </lineage>
</organism>
<evidence type="ECO:0000259" key="3">
    <source>
        <dbReference type="Pfam" id="PF00534"/>
    </source>
</evidence>
<sequence>MAADLRVLLDGTPLLGNRTGIGRYTASLVAELAALVDVRLIGFTTRGWRELREVAPPGTRAVGPPIPAQVLRMLWQRGAFPPIELLAGRADVVHGTNFVLPPSVRGAGVVTVHDLAFLDDPSLAEADLPVLVRSSAQRARVVCTPTAAVADAVSARLDVPRDKVVVTPLGVDPAWFTAAPLDSALRVHYGLPTEYLLFVGAEGPRKGLAGLLEAHGPDLPPLVIAGPGEPGNDGSVIRTGYLPEDHLRHLVAGAGALVLPSRDEGFGLPTLEALACGTPVVCSDIPALREVTAGHATYFPFGDPNALNEALHQALTNPPDPESGRAQAKTFTWQACAEATTAAYRRAAN</sequence>
<evidence type="ECO:0000313" key="5">
    <source>
        <dbReference type="EMBL" id="MDA3630153.1"/>
    </source>
</evidence>
<dbReference type="CDD" id="cd03809">
    <property type="entry name" value="GT4_MtfB-like"/>
    <property type="match status" value="1"/>
</dbReference>
<dbReference type="SUPFAM" id="SSF53756">
    <property type="entry name" value="UDP-Glycosyltransferase/glycogen phosphorylase"/>
    <property type="match status" value="1"/>
</dbReference>
<proteinExistence type="predicted"/>
<feature type="domain" description="Glycosyltransferase subfamily 4-like N-terminal" evidence="4">
    <location>
        <begin position="19"/>
        <end position="170"/>
    </location>
</feature>
<evidence type="ECO:0000256" key="1">
    <source>
        <dbReference type="ARBA" id="ARBA00022676"/>
    </source>
</evidence>
<dbReference type="InterPro" id="IPR001296">
    <property type="entry name" value="Glyco_trans_1"/>
</dbReference>
<evidence type="ECO:0000313" key="6">
    <source>
        <dbReference type="Proteomes" id="UP001210380"/>
    </source>
</evidence>
<gene>
    <name evidence="5" type="ORF">OU415_32320</name>
</gene>
<keyword evidence="2" id="KW-0808">Transferase</keyword>
<comment type="caution">
    <text evidence="5">The sequence shown here is derived from an EMBL/GenBank/DDBJ whole genome shotgun (WGS) entry which is preliminary data.</text>
</comment>
<dbReference type="Proteomes" id="UP001210380">
    <property type="component" value="Unassembled WGS sequence"/>
</dbReference>
<name>A0ABT4V8K0_9PSEU</name>
<feature type="domain" description="Glycosyl transferase family 1" evidence="3">
    <location>
        <begin position="194"/>
        <end position="329"/>
    </location>
</feature>
<dbReference type="EMBL" id="JAQGLA010000089">
    <property type="protein sequence ID" value="MDA3630153.1"/>
    <property type="molecule type" value="Genomic_DNA"/>
</dbReference>
<dbReference type="RefSeq" id="WP_270953305.1">
    <property type="nucleotide sequence ID" value="NZ_JAQGLA010000089.1"/>
</dbReference>
<dbReference type="InterPro" id="IPR028098">
    <property type="entry name" value="Glyco_trans_4-like_N"/>
</dbReference>
<reference evidence="5 6" key="1">
    <citation type="submission" date="2022-11" db="EMBL/GenBank/DDBJ databases">
        <title>Draft genome sequence of Saccharopolyspora sp. WRP15-2 isolated from rhizosphere soils of wild rice in Thailand.</title>
        <authorList>
            <person name="Duangmal K."/>
            <person name="Kammanee S."/>
            <person name="Muangham S."/>
        </authorList>
    </citation>
    <scope>NUCLEOTIDE SEQUENCE [LARGE SCALE GENOMIC DNA]</scope>
    <source>
        <strain evidence="5 6">WRP15-2</strain>
    </source>
</reference>
<dbReference type="Pfam" id="PF00534">
    <property type="entry name" value="Glycos_transf_1"/>
    <property type="match status" value="1"/>
</dbReference>
<dbReference type="PANTHER" id="PTHR46401">
    <property type="entry name" value="GLYCOSYLTRANSFERASE WBBK-RELATED"/>
    <property type="match status" value="1"/>
</dbReference>
<accession>A0ABT4V8K0</accession>